<protein>
    <submittedName>
        <fullName evidence="1">Uncharacterized protein</fullName>
    </submittedName>
</protein>
<reference evidence="1 2" key="1">
    <citation type="submission" date="2019-12" db="EMBL/GenBank/DDBJ databases">
        <authorList>
            <person name="Alioto T."/>
            <person name="Alioto T."/>
            <person name="Gomez Garrido J."/>
        </authorList>
    </citation>
    <scope>NUCLEOTIDE SEQUENCE [LARGE SCALE GENOMIC DNA]</scope>
</reference>
<comment type="caution">
    <text evidence="1">The sequence shown here is derived from an EMBL/GenBank/DDBJ whole genome shotgun (WGS) entry which is preliminary data.</text>
</comment>
<keyword evidence="2" id="KW-1185">Reference proteome</keyword>
<dbReference type="Gramene" id="OE9A044838T1">
    <property type="protein sequence ID" value="OE9A044838C1"/>
    <property type="gene ID" value="OE9A044838"/>
</dbReference>
<sequence>MGHYQCSIQSARALFRTAKNLRFEKQQSKRTNYNPFYFLLKLSTSMLWMASLC</sequence>
<organism evidence="1 2">
    <name type="scientific">Olea europaea subsp. europaea</name>
    <dbReference type="NCBI Taxonomy" id="158383"/>
    <lineage>
        <taxon>Eukaryota</taxon>
        <taxon>Viridiplantae</taxon>
        <taxon>Streptophyta</taxon>
        <taxon>Embryophyta</taxon>
        <taxon>Tracheophyta</taxon>
        <taxon>Spermatophyta</taxon>
        <taxon>Magnoliopsida</taxon>
        <taxon>eudicotyledons</taxon>
        <taxon>Gunneridae</taxon>
        <taxon>Pentapetalae</taxon>
        <taxon>asterids</taxon>
        <taxon>lamiids</taxon>
        <taxon>Lamiales</taxon>
        <taxon>Oleaceae</taxon>
        <taxon>Oleeae</taxon>
        <taxon>Olea</taxon>
    </lineage>
</organism>
<dbReference type="Proteomes" id="UP000594638">
    <property type="component" value="Unassembled WGS sequence"/>
</dbReference>
<dbReference type="EMBL" id="CACTIH010000089">
    <property type="protein sequence ID" value="CAA2953406.1"/>
    <property type="molecule type" value="Genomic_DNA"/>
</dbReference>
<evidence type="ECO:0000313" key="1">
    <source>
        <dbReference type="EMBL" id="CAA2953406.1"/>
    </source>
</evidence>
<evidence type="ECO:0000313" key="2">
    <source>
        <dbReference type="Proteomes" id="UP000594638"/>
    </source>
</evidence>
<accession>A0A8S0PKA8</accession>
<name>A0A8S0PKA8_OLEEU</name>
<gene>
    <name evidence="1" type="ORF">OLEA9_A044838</name>
</gene>
<proteinExistence type="predicted"/>
<dbReference type="AlphaFoldDB" id="A0A8S0PKA8"/>